<comment type="caution">
    <text evidence="1">The sequence shown here is derived from an EMBL/GenBank/DDBJ whole genome shotgun (WGS) entry which is preliminary data.</text>
</comment>
<dbReference type="PANTHER" id="PTHR47501:SF5">
    <property type="entry name" value="HAT C-TERMINAL DIMERISATION DOMAIN-CONTAINING PROTEIN"/>
    <property type="match status" value="1"/>
</dbReference>
<keyword evidence="2" id="KW-1185">Reference proteome</keyword>
<evidence type="ECO:0000313" key="2">
    <source>
        <dbReference type="Proteomes" id="UP001044222"/>
    </source>
</evidence>
<sequence length="226" mass="25354">MFGEQDENNNSAPVEAEEGAFQAAEVIEESCKIQLIRPNATRWNSLFLAVERILTIIKDQGEGSIRTVCSTLKLPMLNPVEISFLDEYSRTMSPVAKAINILQGEVNVQMGWLLPTLNLLISKLDRIWINSKYCKPLVDALQNGLQKRFGDMLTEPELIAAAILVPKFETSWTTDESILKKGLDYIKDHLEEETFHQHHSSGDGSTASDEEDFFASMKPTHGQDTI</sequence>
<dbReference type="SUPFAM" id="SSF53098">
    <property type="entry name" value="Ribonuclease H-like"/>
    <property type="match status" value="1"/>
</dbReference>
<dbReference type="InterPro" id="IPR012337">
    <property type="entry name" value="RNaseH-like_sf"/>
</dbReference>
<reference evidence="1" key="1">
    <citation type="submission" date="2021-01" db="EMBL/GenBank/DDBJ databases">
        <title>A chromosome-scale assembly of European eel, Anguilla anguilla.</title>
        <authorList>
            <person name="Henkel C."/>
            <person name="Jong-Raadsen S.A."/>
            <person name="Dufour S."/>
            <person name="Weltzien F.-A."/>
            <person name="Palstra A.P."/>
            <person name="Pelster B."/>
            <person name="Spaink H.P."/>
            <person name="Van Den Thillart G.E."/>
            <person name="Jansen H."/>
            <person name="Zahm M."/>
            <person name="Klopp C."/>
            <person name="Cedric C."/>
            <person name="Louis A."/>
            <person name="Berthelot C."/>
            <person name="Parey E."/>
            <person name="Roest Crollius H."/>
            <person name="Montfort J."/>
            <person name="Robinson-Rechavi M."/>
            <person name="Bucao C."/>
            <person name="Bouchez O."/>
            <person name="Gislard M."/>
            <person name="Lluch J."/>
            <person name="Milhes M."/>
            <person name="Lampietro C."/>
            <person name="Lopez Roques C."/>
            <person name="Donnadieu C."/>
            <person name="Braasch I."/>
            <person name="Desvignes T."/>
            <person name="Postlethwait J."/>
            <person name="Bobe J."/>
            <person name="Guiguen Y."/>
            <person name="Dirks R."/>
        </authorList>
    </citation>
    <scope>NUCLEOTIDE SEQUENCE</scope>
    <source>
        <strain evidence="1">Tag_6206</strain>
        <tissue evidence="1">Liver</tissue>
    </source>
</reference>
<protein>
    <submittedName>
        <fullName evidence="1">Uncharacterized protein</fullName>
    </submittedName>
</protein>
<evidence type="ECO:0000313" key="1">
    <source>
        <dbReference type="EMBL" id="KAG5840883.1"/>
    </source>
</evidence>
<dbReference type="PANTHER" id="PTHR47501">
    <property type="entry name" value="TRANSPOSASE-RELATED"/>
    <property type="match status" value="1"/>
</dbReference>
<gene>
    <name evidence="1" type="ORF">ANANG_G00193410</name>
</gene>
<dbReference type="AlphaFoldDB" id="A0A9D3RS21"/>
<dbReference type="EMBL" id="JAFIRN010000010">
    <property type="protein sequence ID" value="KAG5840883.1"/>
    <property type="molecule type" value="Genomic_DNA"/>
</dbReference>
<accession>A0A9D3RS21</accession>
<name>A0A9D3RS21_ANGAN</name>
<organism evidence="1 2">
    <name type="scientific">Anguilla anguilla</name>
    <name type="common">European freshwater eel</name>
    <name type="synonym">Muraena anguilla</name>
    <dbReference type="NCBI Taxonomy" id="7936"/>
    <lineage>
        <taxon>Eukaryota</taxon>
        <taxon>Metazoa</taxon>
        <taxon>Chordata</taxon>
        <taxon>Craniata</taxon>
        <taxon>Vertebrata</taxon>
        <taxon>Euteleostomi</taxon>
        <taxon>Actinopterygii</taxon>
        <taxon>Neopterygii</taxon>
        <taxon>Teleostei</taxon>
        <taxon>Anguilliformes</taxon>
        <taxon>Anguillidae</taxon>
        <taxon>Anguilla</taxon>
    </lineage>
</organism>
<proteinExistence type="predicted"/>
<dbReference type="Proteomes" id="UP001044222">
    <property type="component" value="Chromosome 10"/>
</dbReference>